<dbReference type="PANTHER" id="PTHR38043:SF1">
    <property type="entry name" value="PROTEIN HEMX"/>
    <property type="match status" value="1"/>
</dbReference>
<dbReference type="STRING" id="1121937.GCA_000423125_01901"/>
<dbReference type="PANTHER" id="PTHR38043">
    <property type="entry name" value="PROTEIN HEMX"/>
    <property type="match status" value="1"/>
</dbReference>
<sequence length="221" mass="24199">LANQRLIMAGDAVSARRLLQSADGILRQLDSTALHPVRRAVAEDLAALRALPELDVEGLYLRLGALVDQVAGLVIFELPERADGPEAAAADTWQQRLQQGYQQALATLSKYIVVRRREVPIEALVDPQWEGLLRQNLVMLLQQAQVALLSGNQPLYEASLQRAQRWLTEFFLADEAAASAAASELEDLSDEVIAVPLPDISASLAALKTYTEPRLQRDGAQ</sequence>
<dbReference type="InterPro" id="IPR007470">
    <property type="entry name" value="HemX"/>
</dbReference>
<dbReference type="EMBL" id="DMND01000134">
    <property type="protein sequence ID" value="HAN28037.1"/>
    <property type="molecule type" value="Genomic_DNA"/>
</dbReference>
<dbReference type="Pfam" id="PF04375">
    <property type="entry name" value="HemX"/>
    <property type="match status" value="1"/>
</dbReference>
<organism evidence="1 2">
    <name type="scientific">Haliea salexigens</name>
    <dbReference type="NCBI Taxonomy" id="287487"/>
    <lineage>
        <taxon>Bacteria</taxon>
        <taxon>Pseudomonadati</taxon>
        <taxon>Pseudomonadota</taxon>
        <taxon>Gammaproteobacteria</taxon>
        <taxon>Cellvibrionales</taxon>
        <taxon>Halieaceae</taxon>
        <taxon>Haliea</taxon>
    </lineage>
</organism>
<reference evidence="1 2" key="1">
    <citation type="journal article" date="2018" name="Nat. Biotechnol.">
        <title>A standardized bacterial taxonomy based on genome phylogeny substantially revises the tree of life.</title>
        <authorList>
            <person name="Parks D.H."/>
            <person name="Chuvochina M."/>
            <person name="Waite D.W."/>
            <person name="Rinke C."/>
            <person name="Skarshewski A."/>
            <person name="Chaumeil P.A."/>
            <person name="Hugenholtz P."/>
        </authorList>
    </citation>
    <scope>NUCLEOTIDE SEQUENCE [LARGE SCALE GENOMIC DNA]</scope>
    <source>
        <strain evidence="1">UBA9158</strain>
    </source>
</reference>
<name>A0A3C1KMY3_9GAMM</name>
<evidence type="ECO:0000313" key="1">
    <source>
        <dbReference type="EMBL" id="HAN28037.1"/>
    </source>
</evidence>
<accession>A0A3C1KMY3</accession>
<proteinExistence type="predicted"/>
<comment type="caution">
    <text evidence="1">The sequence shown here is derived from an EMBL/GenBank/DDBJ whole genome shotgun (WGS) entry which is preliminary data.</text>
</comment>
<evidence type="ECO:0000313" key="2">
    <source>
        <dbReference type="Proteomes" id="UP000259273"/>
    </source>
</evidence>
<dbReference type="Proteomes" id="UP000259273">
    <property type="component" value="Unassembled WGS sequence"/>
</dbReference>
<feature type="non-terminal residue" evidence="1">
    <location>
        <position position="1"/>
    </location>
</feature>
<dbReference type="AlphaFoldDB" id="A0A3C1KMY3"/>
<gene>
    <name evidence="1" type="ORF">DCP75_10040</name>
</gene>
<protein>
    <submittedName>
        <fullName evidence="1">Uroporphyrinogen III</fullName>
    </submittedName>
</protein>